<dbReference type="GO" id="GO:0006355">
    <property type="term" value="P:regulation of DNA-templated transcription"/>
    <property type="evidence" value="ECO:0007669"/>
    <property type="project" value="InterPro"/>
</dbReference>
<reference evidence="4" key="1">
    <citation type="submission" date="2021-01" db="EMBL/GenBank/DDBJ databases">
        <authorList>
            <consortium name="Genoscope - CEA"/>
            <person name="William W."/>
        </authorList>
    </citation>
    <scope>NUCLEOTIDE SEQUENCE</scope>
</reference>
<dbReference type="InterPro" id="IPR007015">
    <property type="entry name" value="DNA_pol_V/MYBBP1A"/>
</dbReference>
<name>A0A816KNM1_BRANA</name>
<proteinExistence type="predicted"/>
<gene>
    <name evidence="4" type="ORF">DARMORV10_C02P63340.1</name>
</gene>
<sequence>MGSREAAAASLVTRLQEIKKQYETLPDKESIDRGLMLEAEKNDGLDNCAPHLRYALRRVIRGVSSSRDRISVESLLKLVSDNLSVSSSMKGQDVKESLLGRLFAYGALARSGRLIEDWQTDKDSQIIKEFTNDLISLAAKKRYLQEPGVHVLLDFIEKVYNSFISGLNKPPRLETLMLSSKLSSPVRRFQLIITLSLASFYQFLSVLACSFLKIISSVIGNCLKESTFCQPRVHSLWSIIRDLLLPEAAVNELWIISLSADANKCHALRHLVVQLLLKIFLHPGEFSEAASELSVCCDKAFSSSLDLLESDGEGEDDGEEEPTVMDVLVDTPVFQTSRPVFFKKKLVKKIVFKYFYQDVTSDGLLRMLRVIKKNLKLARHQDDLDDDEEDCLAIEDEEEEDENEEMGETGEHVDHMAVDMEKNKKKKMMGWMTRQCSAWILYLAQIFKEKKNQSGGETAQSQLVLSKLHVLSLLEIYLHENPGNPQVMTVYLNLAQAPVNPSTAESSQQLLNRICGIIYKKIFKSRELFKDGSLELSALASLLEKNLKLAAKPFKSKKKSGPDPSKKKWNQHKMIGSLAQNSTYWVLKIIDSRGFSETELEMVLDVFRMVLFGYFDSKKSQIKVDFLEEVFRRRAWIARSHARCLGFLWRRV</sequence>
<evidence type="ECO:0000256" key="1">
    <source>
        <dbReference type="ARBA" id="ARBA00004123"/>
    </source>
</evidence>
<keyword evidence="2" id="KW-0539">Nucleus</keyword>
<feature type="coiled-coil region" evidence="3">
    <location>
        <begin position="377"/>
        <end position="404"/>
    </location>
</feature>
<evidence type="ECO:0000256" key="3">
    <source>
        <dbReference type="SAM" id="Coils"/>
    </source>
</evidence>
<protein>
    <submittedName>
        <fullName evidence="4">(rape) hypothetical protein</fullName>
    </submittedName>
</protein>
<dbReference type="GO" id="GO:0005730">
    <property type="term" value="C:nucleolus"/>
    <property type="evidence" value="ECO:0007669"/>
    <property type="project" value="InterPro"/>
</dbReference>
<accession>A0A816KNM1</accession>
<evidence type="ECO:0000313" key="4">
    <source>
        <dbReference type="EMBL" id="CAF1921832.1"/>
    </source>
</evidence>
<keyword evidence="3" id="KW-0175">Coiled coil</keyword>
<dbReference type="AlphaFoldDB" id="A0A816KNM1"/>
<dbReference type="PANTHER" id="PTHR13213:SF2">
    <property type="entry name" value="MYB-BINDING PROTEIN 1A"/>
    <property type="match status" value="1"/>
</dbReference>
<dbReference type="PANTHER" id="PTHR13213">
    <property type="entry name" value="MYB-BINDING PROTEIN 1A FAMILY MEMBER"/>
    <property type="match status" value="1"/>
</dbReference>
<dbReference type="EMBL" id="HG994366">
    <property type="protein sequence ID" value="CAF1921832.1"/>
    <property type="molecule type" value="Genomic_DNA"/>
</dbReference>
<evidence type="ECO:0000256" key="2">
    <source>
        <dbReference type="ARBA" id="ARBA00023242"/>
    </source>
</evidence>
<dbReference type="Pfam" id="PF04931">
    <property type="entry name" value="DNA_pol_phi"/>
    <property type="match status" value="2"/>
</dbReference>
<dbReference type="GO" id="GO:0003677">
    <property type="term" value="F:DNA binding"/>
    <property type="evidence" value="ECO:0007669"/>
    <property type="project" value="InterPro"/>
</dbReference>
<dbReference type="Proteomes" id="UP001295469">
    <property type="component" value="Chromosome C02"/>
</dbReference>
<organism evidence="4">
    <name type="scientific">Brassica napus</name>
    <name type="common">Rape</name>
    <dbReference type="NCBI Taxonomy" id="3708"/>
    <lineage>
        <taxon>Eukaryota</taxon>
        <taxon>Viridiplantae</taxon>
        <taxon>Streptophyta</taxon>
        <taxon>Embryophyta</taxon>
        <taxon>Tracheophyta</taxon>
        <taxon>Spermatophyta</taxon>
        <taxon>Magnoliopsida</taxon>
        <taxon>eudicotyledons</taxon>
        <taxon>Gunneridae</taxon>
        <taxon>Pentapetalae</taxon>
        <taxon>rosids</taxon>
        <taxon>malvids</taxon>
        <taxon>Brassicales</taxon>
        <taxon>Brassicaceae</taxon>
        <taxon>Brassiceae</taxon>
        <taxon>Brassica</taxon>
    </lineage>
</organism>
<comment type="subcellular location">
    <subcellularLocation>
        <location evidence="1">Nucleus</location>
    </subcellularLocation>
</comment>